<keyword evidence="5" id="KW-0436">Ligase</keyword>
<keyword evidence="6" id="KW-0547">Nucleotide-binding</keyword>
<dbReference type="Gene3D" id="3.30.300.30">
    <property type="match status" value="1"/>
</dbReference>
<dbReference type="Pfam" id="PF00501">
    <property type="entry name" value="AMP-binding"/>
    <property type="match status" value="1"/>
</dbReference>
<sequence length="563" mass="62131">MSEQVLEQQAQLYARLDAELGIDSHCDLGRFEHLVAMAEHSFAEFPDRPAFSSLGHTLSYRDLDRLSRQFAGWVQHCTDLEPGDRIAVQMPNLIQYPVVTLGAMRAGLVIVNTNPLYSEREIAHQFNDAEVKALVVQANVAQTAAKVLPRTGVKYTIVTELADLHSPFKRFLINNVAKHVKKMVPPFDIPGAIPLNDALKAGTDRPLLPVQTARDDLALLQYTGGTTGVAKGAMLSHGNVVANVLQVDNMLETQPLDRDHSVTVQPLPVYHIYAFMTAMYSMLNGAHMVFIPNPRDLPSVVKTLRDYKPDIFCGLNTLFMGLCNNEAFRALDFSNLKLTLSGGMALTHAAAERWQEITGCPVSEGYGLTETSPVVSMNPGNRIVIGSIGLPLPGTLVKVVDDDGNALPPEQPGELCVKGPQVMQGYWQRADETAKVMDAEGYFRTGDIAKIREDGFIQIVDRKKDMIVVSGFNVYPNELEDVLYEHPDVLECAAVGVPDETSGEVIKMYVVSKSGKLTAEEVREFCRRSLTAYKVPKLVEFRSELPKTNVGKILRRELRDGEA</sequence>
<dbReference type="Pfam" id="PF13193">
    <property type="entry name" value="AMP-binding_C"/>
    <property type="match status" value="1"/>
</dbReference>
<dbReference type="Gene3D" id="3.40.50.12780">
    <property type="entry name" value="N-terminal domain of ligase-like"/>
    <property type="match status" value="1"/>
</dbReference>
<comment type="similarity">
    <text evidence="4">Belongs to the ATP-dependent AMP-binding enzyme family.</text>
</comment>
<evidence type="ECO:0000256" key="2">
    <source>
        <dbReference type="ARBA" id="ARBA00004170"/>
    </source>
</evidence>
<dbReference type="Proteomes" id="UP000321933">
    <property type="component" value="Unassembled WGS sequence"/>
</dbReference>
<keyword evidence="18" id="KW-1185">Reference proteome</keyword>
<evidence type="ECO:0000256" key="1">
    <source>
        <dbReference type="ARBA" id="ARBA00001946"/>
    </source>
</evidence>
<evidence type="ECO:0000256" key="8">
    <source>
        <dbReference type="ARBA" id="ARBA00022840"/>
    </source>
</evidence>
<dbReference type="RefSeq" id="WP_148063342.1">
    <property type="nucleotide sequence ID" value="NZ_VRYZ01000002.1"/>
</dbReference>
<evidence type="ECO:0000256" key="10">
    <source>
        <dbReference type="ARBA" id="ARBA00023098"/>
    </source>
</evidence>
<keyword evidence="8" id="KW-0067">ATP-binding</keyword>
<reference evidence="17 18" key="1">
    <citation type="submission" date="2019-08" db="EMBL/GenBank/DDBJ databases">
        <title>Parahaliea maris sp. nov., isolated from the surface seawater.</title>
        <authorList>
            <person name="Liu Y."/>
        </authorList>
    </citation>
    <scope>NUCLEOTIDE SEQUENCE [LARGE SCALE GENOMIC DNA]</scope>
    <source>
        <strain evidence="17 18">S2-26</strain>
    </source>
</reference>
<evidence type="ECO:0000313" key="17">
    <source>
        <dbReference type="EMBL" id="TXS93407.1"/>
    </source>
</evidence>
<dbReference type="EMBL" id="VRYZ01000002">
    <property type="protein sequence ID" value="TXS93407.1"/>
    <property type="molecule type" value="Genomic_DNA"/>
</dbReference>
<evidence type="ECO:0000256" key="3">
    <source>
        <dbReference type="ARBA" id="ARBA00005005"/>
    </source>
</evidence>
<keyword evidence="9" id="KW-0460">Magnesium</keyword>
<keyword evidence="7" id="KW-0276">Fatty acid metabolism</keyword>
<keyword evidence="10" id="KW-0443">Lipid metabolism</keyword>
<dbReference type="FunFam" id="3.30.300.30:FF:000006">
    <property type="entry name" value="Long-chain-fatty-acid--CoA ligase FadD"/>
    <property type="match status" value="1"/>
</dbReference>
<dbReference type="GO" id="GO:0004467">
    <property type="term" value="F:long-chain fatty acid-CoA ligase activity"/>
    <property type="evidence" value="ECO:0007669"/>
    <property type="project" value="UniProtKB-EC"/>
</dbReference>
<evidence type="ECO:0000256" key="4">
    <source>
        <dbReference type="ARBA" id="ARBA00006432"/>
    </source>
</evidence>
<evidence type="ECO:0000259" key="15">
    <source>
        <dbReference type="Pfam" id="PF00501"/>
    </source>
</evidence>
<dbReference type="SUPFAM" id="SSF56801">
    <property type="entry name" value="Acetyl-CoA synthetase-like"/>
    <property type="match status" value="1"/>
</dbReference>
<dbReference type="AlphaFoldDB" id="A0A5C9A1B2"/>
<dbReference type="InterPro" id="IPR000873">
    <property type="entry name" value="AMP-dep_synth/lig_dom"/>
</dbReference>
<dbReference type="PROSITE" id="PS00455">
    <property type="entry name" value="AMP_BINDING"/>
    <property type="match status" value="1"/>
</dbReference>
<protein>
    <recommendedName>
        <fullName evidence="13">Long-chain-fatty-acid--CoA ligase</fullName>
        <ecNumber evidence="12">6.2.1.3</ecNumber>
    </recommendedName>
    <alternativeName>
        <fullName evidence="14">Long-chain acyl-CoA synthetase</fullName>
    </alternativeName>
</protein>
<gene>
    <name evidence="17" type="ORF">FVW59_06125</name>
</gene>
<dbReference type="InterPro" id="IPR045851">
    <property type="entry name" value="AMP-bd_C_sf"/>
</dbReference>
<comment type="subcellular location">
    <subcellularLocation>
        <location evidence="2">Membrane</location>
        <topology evidence="2">Peripheral membrane protein</topology>
    </subcellularLocation>
</comment>
<dbReference type="CDD" id="cd05936">
    <property type="entry name" value="FC-FACS_FadD_like"/>
    <property type="match status" value="1"/>
</dbReference>
<dbReference type="InterPro" id="IPR042099">
    <property type="entry name" value="ANL_N_sf"/>
</dbReference>
<dbReference type="GO" id="GO:0016020">
    <property type="term" value="C:membrane"/>
    <property type="evidence" value="ECO:0007669"/>
    <property type="project" value="UniProtKB-SubCell"/>
</dbReference>
<proteinExistence type="inferred from homology"/>
<comment type="cofactor">
    <cofactor evidence="1">
        <name>Mg(2+)</name>
        <dbReference type="ChEBI" id="CHEBI:18420"/>
    </cofactor>
</comment>
<dbReference type="OrthoDB" id="9803968at2"/>
<evidence type="ECO:0000256" key="13">
    <source>
        <dbReference type="ARBA" id="ARBA00039545"/>
    </source>
</evidence>
<dbReference type="PANTHER" id="PTHR43767">
    <property type="entry name" value="LONG-CHAIN-FATTY-ACID--COA LIGASE"/>
    <property type="match status" value="1"/>
</dbReference>
<comment type="pathway">
    <text evidence="3">Lipid metabolism; fatty acid beta-oxidation.</text>
</comment>
<feature type="domain" description="AMP-dependent synthetase/ligase" evidence="15">
    <location>
        <begin position="39"/>
        <end position="427"/>
    </location>
</feature>
<dbReference type="InterPro" id="IPR050237">
    <property type="entry name" value="ATP-dep_AMP-bd_enzyme"/>
</dbReference>
<dbReference type="EC" id="6.2.1.3" evidence="12"/>
<keyword evidence="11" id="KW-0472">Membrane</keyword>
<name>A0A5C9A1B2_9GAMM</name>
<evidence type="ECO:0000313" key="18">
    <source>
        <dbReference type="Proteomes" id="UP000321933"/>
    </source>
</evidence>
<dbReference type="InterPro" id="IPR020845">
    <property type="entry name" value="AMP-binding_CS"/>
</dbReference>
<comment type="caution">
    <text evidence="17">The sequence shown here is derived from an EMBL/GenBank/DDBJ whole genome shotgun (WGS) entry which is preliminary data.</text>
</comment>
<evidence type="ECO:0000256" key="14">
    <source>
        <dbReference type="ARBA" id="ARBA00042773"/>
    </source>
</evidence>
<dbReference type="FunFam" id="3.40.50.12780:FF:000003">
    <property type="entry name" value="Long-chain-fatty-acid--CoA ligase FadD"/>
    <property type="match status" value="1"/>
</dbReference>
<evidence type="ECO:0000256" key="7">
    <source>
        <dbReference type="ARBA" id="ARBA00022832"/>
    </source>
</evidence>
<evidence type="ECO:0000256" key="11">
    <source>
        <dbReference type="ARBA" id="ARBA00023136"/>
    </source>
</evidence>
<evidence type="ECO:0000259" key="16">
    <source>
        <dbReference type="Pfam" id="PF13193"/>
    </source>
</evidence>
<evidence type="ECO:0000256" key="6">
    <source>
        <dbReference type="ARBA" id="ARBA00022741"/>
    </source>
</evidence>
<evidence type="ECO:0000256" key="5">
    <source>
        <dbReference type="ARBA" id="ARBA00022598"/>
    </source>
</evidence>
<dbReference type="GO" id="GO:0005524">
    <property type="term" value="F:ATP binding"/>
    <property type="evidence" value="ECO:0007669"/>
    <property type="project" value="UniProtKB-KW"/>
</dbReference>
<feature type="domain" description="AMP-binding enzyme C-terminal" evidence="16">
    <location>
        <begin position="478"/>
        <end position="552"/>
    </location>
</feature>
<evidence type="ECO:0000256" key="12">
    <source>
        <dbReference type="ARBA" id="ARBA00026121"/>
    </source>
</evidence>
<organism evidence="17 18">
    <name type="scientific">Parahaliea aestuarii</name>
    <dbReference type="NCBI Taxonomy" id="1852021"/>
    <lineage>
        <taxon>Bacteria</taxon>
        <taxon>Pseudomonadati</taxon>
        <taxon>Pseudomonadota</taxon>
        <taxon>Gammaproteobacteria</taxon>
        <taxon>Cellvibrionales</taxon>
        <taxon>Halieaceae</taxon>
        <taxon>Parahaliea</taxon>
    </lineage>
</organism>
<evidence type="ECO:0000256" key="9">
    <source>
        <dbReference type="ARBA" id="ARBA00022842"/>
    </source>
</evidence>
<dbReference type="PANTHER" id="PTHR43767:SF8">
    <property type="entry name" value="LONG-CHAIN-FATTY-ACID--COA LIGASE"/>
    <property type="match status" value="1"/>
</dbReference>
<dbReference type="InterPro" id="IPR025110">
    <property type="entry name" value="AMP-bd_C"/>
</dbReference>
<accession>A0A5C9A1B2</accession>